<keyword evidence="2" id="KW-1185">Reference proteome</keyword>
<comment type="caution">
    <text evidence="1">The sequence shown here is derived from an EMBL/GenBank/DDBJ whole genome shotgun (WGS) entry which is preliminary data.</text>
</comment>
<dbReference type="InterPro" id="IPR025226">
    <property type="entry name" value="DUF4170"/>
</dbReference>
<dbReference type="RefSeq" id="WP_183417543.1">
    <property type="nucleotide sequence ID" value="NZ_JACHXA010000010.1"/>
</dbReference>
<organism evidence="1 2">
    <name type="scientific">Limibacillus halophilus</name>
    <dbReference type="NCBI Taxonomy" id="1579333"/>
    <lineage>
        <taxon>Bacteria</taxon>
        <taxon>Pseudomonadati</taxon>
        <taxon>Pseudomonadota</taxon>
        <taxon>Alphaproteobacteria</taxon>
        <taxon>Rhodospirillales</taxon>
        <taxon>Rhodovibrionaceae</taxon>
        <taxon>Limibacillus</taxon>
    </lineage>
</organism>
<accession>A0A839SYL8</accession>
<evidence type="ECO:0000313" key="1">
    <source>
        <dbReference type="EMBL" id="MBB3066714.1"/>
    </source>
</evidence>
<dbReference type="Pfam" id="PF13773">
    <property type="entry name" value="DUF4170"/>
    <property type="match status" value="1"/>
</dbReference>
<evidence type="ECO:0008006" key="3">
    <source>
        <dbReference type="Google" id="ProtNLM"/>
    </source>
</evidence>
<dbReference type="EMBL" id="JACHXA010000010">
    <property type="protein sequence ID" value="MBB3066714.1"/>
    <property type="molecule type" value="Genomic_DNA"/>
</dbReference>
<evidence type="ECO:0000313" key="2">
    <source>
        <dbReference type="Proteomes" id="UP000581135"/>
    </source>
</evidence>
<reference evidence="1 2" key="1">
    <citation type="submission" date="2020-08" db="EMBL/GenBank/DDBJ databases">
        <title>Genomic Encyclopedia of Type Strains, Phase III (KMG-III): the genomes of soil and plant-associated and newly described type strains.</title>
        <authorList>
            <person name="Whitman W."/>
        </authorList>
    </citation>
    <scope>NUCLEOTIDE SEQUENCE [LARGE SCALE GENOMIC DNA]</scope>
    <source>
        <strain evidence="1 2">CECT 8803</strain>
    </source>
</reference>
<dbReference type="Gene3D" id="3.30.70.2400">
    <property type="entry name" value="Uncharacterised protein PF13773, DUF4170"/>
    <property type="match status" value="1"/>
</dbReference>
<dbReference type="AlphaFoldDB" id="A0A839SYL8"/>
<protein>
    <recommendedName>
        <fullName evidence="3">DUF4170 domain-containing protein</fullName>
    </recommendedName>
</protein>
<name>A0A839SYL8_9PROT</name>
<gene>
    <name evidence="1" type="ORF">FHR98_003024</name>
</gene>
<dbReference type="Proteomes" id="UP000581135">
    <property type="component" value="Unassembled WGS sequence"/>
</dbReference>
<proteinExistence type="predicted"/>
<sequence>MQKYWVVGGEYKDTRFDCAIAGGEDWAGPFETYEEAEKEWARLAWMTVDDCHKRYRIERMDPEVPPRCTD</sequence>